<dbReference type="GO" id="GO:0005886">
    <property type="term" value="C:plasma membrane"/>
    <property type="evidence" value="ECO:0007669"/>
    <property type="project" value="UniProtKB-SubCell"/>
</dbReference>
<keyword evidence="11" id="KW-1185">Reference proteome</keyword>
<dbReference type="InterPro" id="IPR015414">
    <property type="entry name" value="TMEM64"/>
</dbReference>
<accession>A0A1I5EFH6</accession>
<dbReference type="PANTHER" id="PTHR12677:SF59">
    <property type="entry name" value="GOLGI APPARATUS MEMBRANE PROTEIN TVP38-RELATED"/>
    <property type="match status" value="1"/>
</dbReference>
<comment type="similarity">
    <text evidence="2 7">Belongs to the TVP38/TMEM64 family.</text>
</comment>
<dbReference type="Pfam" id="PF09335">
    <property type="entry name" value="VTT_dom"/>
    <property type="match status" value="1"/>
</dbReference>
<evidence type="ECO:0000256" key="8">
    <source>
        <dbReference type="SAM" id="MobiDB-lite"/>
    </source>
</evidence>
<keyword evidence="5 7" id="KW-1133">Transmembrane helix</keyword>
<evidence type="ECO:0000259" key="9">
    <source>
        <dbReference type="Pfam" id="PF09335"/>
    </source>
</evidence>
<name>A0A1I5EFH6_9ACTN</name>
<dbReference type="InterPro" id="IPR032816">
    <property type="entry name" value="VTT_dom"/>
</dbReference>
<comment type="subcellular location">
    <subcellularLocation>
        <location evidence="1 7">Cell membrane</location>
        <topology evidence="1 7">Multi-pass membrane protein</topology>
    </subcellularLocation>
</comment>
<feature type="region of interest" description="Disordered" evidence="8">
    <location>
        <begin position="206"/>
        <end position="228"/>
    </location>
</feature>
<evidence type="ECO:0000313" key="10">
    <source>
        <dbReference type="EMBL" id="SFO10046.1"/>
    </source>
</evidence>
<dbReference type="PANTHER" id="PTHR12677">
    <property type="entry name" value="GOLGI APPARATUS MEMBRANE PROTEIN TVP38-RELATED"/>
    <property type="match status" value="1"/>
</dbReference>
<comment type="caution">
    <text evidence="7">Lacks conserved residue(s) required for the propagation of feature annotation.</text>
</comment>
<evidence type="ECO:0000256" key="1">
    <source>
        <dbReference type="ARBA" id="ARBA00004651"/>
    </source>
</evidence>
<reference evidence="11" key="1">
    <citation type="submission" date="2016-10" db="EMBL/GenBank/DDBJ databases">
        <authorList>
            <person name="Varghese N."/>
            <person name="Submissions S."/>
        </authorList>
    </citation>
    <scope>NUCLEOTIDE SEQUENCE [LARGE SCALE GENOMIC DNA]</scope>
    <source>
        <strain evidence="11">DSM 43161</strain>
    </source>
</reference>
<dbReference type="EMBL" id="FOWE01000003">
    <property type="protein sequence ID" value="SFO10046.1"/>
    <property type="molecule type" value="Genomic_DNA"/>
</dbReference>
<evidence type="ECO:0000256" key="2">
    <source>
        <dbReference type="ARBA" id="ARBA00008640"/>
    </source>
</evidence>
<evidence type="ECO:0000256" key="4">
    <source>
        <dbReference type="ARBA" id="ARBA00022692"/>
    </source>
</evidence>
<dbReference type="AlphaFoldDB" id="A0A1I5EFH6"/>
<evidence type="ECO:0000256" key="7">
    <source>
        <dbReference type="RuleBase" id="RU366058"/>
    </source>
</evidence>
<evidence type="ECO:0000256" key="5">
    <source>
        <dbReference type="ARBA" id="ARBA00022989"/>
    </source>
</evidence>
<dbReference type="Proteomes" id="UP000183642">
    <property type="component" value="Unassembled WGS sequence"/>
</dbReference>
<evidence type="ECO:0000256" key="6">
    <source>
        <dbReference type="ARBA" id="ARBA00023136"/>
    </source>
</evidence>
<keyword evidence="6 7" id="KW-0472">Membrane</keyword>
<protein>
    <recommendedName>
        <fullName evidence="7">TVP38/TMEM64 family membrane protein</fullName>
    </recommendedName>
</protein>
<evidence type="ECO:0000256" key="3">
    <source>
        <dbReference type="ARBA" id="ARBA00022475"/>
    </source>
</evidence>
<keyword evidence="4 7" id="KW-0812">Transmembrane</keyword>
<gene>
    <name evidence="10" type="ORF">SAMN05660359_01389</name>
</gene>
<feature type="domain" description="VTT" evidence="9">
    <location>
        <begin position="51"/>
        <end position="167"/>
    </location>
</feature>
<evidence type="ECO:0000313" key="11">
    <source>
        <dbReference type="Proteomes" id="UP000183642"/>
    </source>
</evidence>
<proteinExistence type="inferred from homology"/>
<feature type="transmembrane region" description="Helical" evidence="7">
    <location>
        <begin position="58"/>
        <end position="87"/>
    </location>
</feature>
<organism evidence="10 11">
    <name type="scientific">Geodermatophilus obscurus</name>
    <dbReference type="NCBI Taxonomy" id="1861"/>
    <lineage>
        <taxon>Bacteria</taxon>
        <taxon>Bacillati</taxon>
        <taxon>Actinomycetota</taxon>
        <taxon>Actinomycetes</taxon>
        <taxon>Geodermatophilales</taxon>
        <taxon>Geodermatophilaceae</taxon>
        <taxon>Geodermatophilus</taxon>
    </lineage>
</organism>
<sequence length="228" mass="22496">MLVAVLLGAAVLALTADLPDVAAVRAWTDGAGGPGLLVLAAGVGVALVGPVPRTALSVLLGVVLGFGTGLAVALAGGLLGGLVAFALSRALGRDAVVRLAGRRLATADRVLAERGFAAVLAGRLLPVVPFSVLSHAAGLSTVPPGPYAAATALGLLPSTVLQVGAGASVPGLTEWAARAGSPLRIGLLLAAVVGAAVLLWWRRRPAGEPGEDPQRPPDTAAWAPGQVR</sequence>
<feature type="transmembrane region" description="Helical" evidence="7">
    <location>
        <begin position="183"/>
        <end position="201"/>
    </location>
</feature>
<feature type="transmembrane region" description="Helical" evidence="7">
    <location>
        <begin position="31"/>
        <end position="51"/>
    </location>
</feature>
<keyword evidence="3 7" id="KW-1003">Cell membrane</keyword>